<dbReference type="EMBL" id="JAQSVD010000011">
    <property type="protein sequence ID" value="MDE1471900.1"/>
    <property type="molecule type" value="Genomic_DNA"/>
</dbReference>
<dbReference type="Pfam" id="PF04883">
    <property type="entry name" value="HK97-gp10_like"/>
    <property type="match status" value="1"/>
</dbReference>
<name>A0ABT5USG1_EUBLI</name>
<dbReference type="RefSeq" id="WP_227208578.1">
    <property type="nucleotide sequence ID" value="NZ_JAJCLO010000013.1"/>
</dbReference>
<keyword evidence="2" id="KW-1185">Reference proteome</keyword>
<gene>
    <name evidence="1" type="ORF">PTZ04_16700</name>
</gene>
<sequence length="119" mass="13179">MKVTGDSFANALTAALKAYTADLEGDLDELKEDCANNAAKELKQNSPKDTGDYAKGWTKKKTKDGFIVHNRTNYQLTHLLEKGHAKREGGRVPPKVHIAPVEEKNMKVFVEGAKKVIKK</sequence>
<accession>A0ABT5USG1</accession>
<evidence type="ECO:0000313" key="2">
    <source>
        <dbReference type="Proteomes" id="UP001215087"/>
    </source>
</evidence>
<dbReference type="InterPro" id="IPR010064">
    <property type="entry name" value="HK97-gp10_tail"/>
</dbReference>
<dbReference type="Proteomes" id="UP001215087">
    <property type="component" value="Unassembled WGS sequence"/>
</dbReference>
<reference evidence="1 2" key="1">
    <citation type="submission" date="2023-02" db="EMBL/GenBank/DDBJ databases">
        <title>Comparative genome analysis of Eubacterium limosum species.</title>
        <authorList>
            <person name="Bak J.E."/>
        </authorList>
    </citation>
    <scope>NUCLEOTIDE SEQUENCE [LARGE SCALE GENOMIC DNA]</scope>
    <source>
        <strain evidence="1 2">KGMB01548</strain>
    </source>
</reference>
<comment type="caution">
    <text evidence="1">The sequence shown here is derived from an EMBL/GenBank/DDBJ whole genome shotgun (WGS) entry which is preliminary data.</text>
</comment>
<evidence type="ECO:0000313" key="1">
    <source>
        <dbReference type="EMBL" id="MDE1471900.1"/>
    </source>
</evidence>
<protein>
    <submittedName>
        <fullName evidence="1">HK97 gp10 family phage protein</fullName>
    </submittedName>
</protein>
<proteinExistence type="predicted"/>
<organism evidence="1 2">
    <name type="scientific">Eubacterium limosum</name>
    <dbReference type="NCBI Taxonomy" id="1736"/>
    <lineage>
        <taxon>Bacteria</taxon>
        <taxon>Bacillati</taxon>
        <taxon>Bacillota</taxon>
        <taxon>Clostridia</taxon>
        <taxon>Eubacteriales</taxon>
        <taxon>Eubacteriaceae</taxon>
        <taxon>Eubacterium</taxon>
    </lineage>
</organism>